<dbReference type="PANTHER" id="PTHR31756">
    <property type="entry name" value="PYRUVATE, PHOSPHATE DIKINASE REGULATORY PROTEIN 1, CHLOROPLASTIC"/>
    <property type="match status" value="1"/>
</dbReference>
<dbReference type="GO" id="GO:0005524">
    <property type="term" value="F:ATP binding"/>
    <property type="evidence" value="ECO:0007669"/>
    <property type="project" value="InterPro"/>
</dbReference>
<keyword evidence="2 5" id="KW-0808">Transferase</keyword>
<accession>A0A0A3IFB2</accession>
<comment type="caution">
    <text evidence="6">The sequence shown here is derived from an EMBL/GenBank/DDBJ whole genome shotgun (WGS) entry which is preliminary data.</text>
</comment>
<protein>
    <recommendedName>
        <fullName evidence="5">Putative pyruvate, phosphate dikinase regulatory protein</fullName>
        <shortName evidence="5">PPDK regulatory protein</shortName>
        <ecNumber evidence="5">2.7.11.32</ecNumber>
        <ecNumber evidence="5">2.7.4.27</ecNumber>
    </recommendedName>
</protein>
<evidence type="ECO:0000256" key="1">
    <source>
        <dbReference type="ARBA" id="ARBA00022527"/>
    </source>
</evidence>
<comment type="function">
    <text evidence="5">Bifunctional serine/threonine kinase and phosphorylase involved in the regulation of the pyruvate, phosphate dikinase (PPDK) by catalyzing its phosphorylation/dephosphorylation.</text>
</comment>
<dbReference type="HAMAP" id="MF_00921">
    <property type="entry name" value="PDRP"/>
    <property type="match status" value="1"/>
</dbReference>
<evidence type="ECO:0000256" key="5">
    <source>
        <dbReference type="HAMAP-Rule" id="MF_00921"/>
    </source>
</evidence>
<dbReference type="eggNOG" id="COG1806">
    <property type="taxonomic scope" value="Bacteria"/>
</dbReference>
<proteinExistence type="inferred from homology"/>
<dbReference type="InterPro" id="IPR026565">
    <property type="entry name" value="PPDK_reg"/>
</dbReference>
<keyword evidence="3 5" id="KW-0547">Nucleotide-binding</keyword>
<sequence>MEKLRFFVVSDSVGETGDLAVKAVVSQFRPHFEQVEIRRFPHIHEQDHLLQIISIAKKQDAIIIYTLVEKELRAALHDLGVKHNVAVIDLLGPMLDLLESKIKQKPLELPGIVHQLDEYYFEKIEAVEFAVKYDDGRDPRGILLADIVLVGVSRTSKTPLSQYLAHKRYKVANVPLVPEVDPPAELFMVDPKKCFGLVISPGQLNNIRKERLIALGLGEGATYAQHDRIEEEIAHFYQVVEKVGCEVIDVTNKAVEETANCIIDRIEQEKML</sequence>
<dbReference type="PANTHER" id="PTHR31756:SF3">
    <property type="entry name" value="PYRUVATE, PHOSPHATE DIKINASE REGULATORY PROTEIN 1, CHLOROPLASTIC"/>
    <property type="match status" value="1"/>
</dbReference>
<dbReference type="EC" id="2.7.4.27" evidence="5"/>
<comment type="similarity">
    <text evidence="5">Belongs to the pyruvate, phosphate/water dikinase regulatory protein family. PDRP subfamily.</text>
</comment>
<evidence type="ECO:0000313" key="6">
    <source>
        <dbReference type="EMBL" id="KGR81513.1"/>
    </source>
</evidence>
<name>A0A0A3IFB2_9BACI</name>
<evidence type="ECO:0000256" key="3">
    <source>
        <dbReference type="ARBA" id="ARBA00022741"/>
    </source>
</evidence>
<dbReference type="EC" id="2.7.11.32" evidence="5"/>
<keyword evidence="1 5" id="KW-0723">Serine/threonine-protein kinase</keyword>
<keyword evidence="4 5" id="KW-0418">Kinase</keyword>
<dbReference type="GO" id="GO:0004674">
    <property type="term" value="F:protein serine/threonine kinase activity"/>
    <property type="evidence" value="ECO:0007669"/>
    <property type="project" value="UniProtKB-UniRule"/>
</dbReference>
<evidence type="ECO:0000256" key="4">
    <source>
        <dbReference type="ARBA" id="ARBA00022777"/>
    </source>
</evidence>
<reference evidence="6 7" key="1">
    <citation type="submission" date="2014-02" db="EMBL/GenBank/DDBJ databases">
        <title>Draft genome sequence of Lysinibacillus odysseyi NBRC 100172.</title>
        <authorList>
            <person name="Zhang F."/>
            <person name="Wang G."/>
            <person name="Zhang L."/>
        </authorList>
    </citation>
    <scope>NUCLEOTIDE SEQUENCE [LARGE SCALE GENOMIC DNA]</scope>
    <source>
        <strain evidence="6 7">NBRC 100172</strain>
    </source>
</reference>
<organism evidence="6 7">
    <name type="scientific">Lysinibacillus odysseyi 34hs-1 = NBRC 100172</name>
    <dbReference type="NCBI Taxonomy" id="1220589"/>
    <lineage>
        <taxon>Bacteria</taxon>
        <taxon>Bacillati</taxon>
        <taxon>Bacillota</taxon>
        <taxon>Bacilli</taxon>
        <taxon>Bacillales</taxon>
        <taxon>Bacillaceae</taxon>
        <taxon>Lysinibacillus</taxon>
    </lineage>
</organism>
<dbReference type="NCBIfam" id="NF003742">
    <property type="entry name" value="PRK05339.1"/>
    <property type="match status" value="1"/>
</dbReference>
<dbReference type="Proteomes" id="UP000030437">
    <property type="component" value="Unassembled WGS sequence"/>
</dbReference>
<evidence type="ECO:0000313" key="7">
    <source>
        <dbReference type="Proteomes" id="UP000030437"/>
    </source>
</evidence>
<comment type="catalytic activity">
    <reaction evidence="5">
        <text>N(tele)-phospho-L-histidyl/O-phospho-L-threonyl-[pyruvate, phosphate dikinase] + phosphate + H(+) = N(tele)-phospho-L-histidyl/L-threonyl-[pyruvate, phosphate dikinase] + diphosphate</text>
        <dbReference type="Rhea" id="RHEA:43696"/>
        <dbReference type="Rhea" id="RHEA-COMP:10650"/>
        <dbReference type="Rhea" id="RHEA-COMP:10651"/>
        <dbReference type="ChEBI" id="CHEBI:15378"/>
        <dbReference type="ChEBI" id="CHEBI:30013"/>
        <dbReference type="ChEBI" id="CHEBI:33019"/>
        <dbReference type="ChEBI" id="CHEBI:43474"/>
        <dbReference type="ChEBI" id="CHEBI:61977"/>
        <dbReference type="ChEBI" id="CHEBI:83586"/>
        <dbReference type="EC" id="2.7.4.27"/>
    </reaction>
</comment>
<dbReference type="InterPro" id="IPR005177">
    <property type="entry name" value="Kinase-pyrophosphorylase"/>
</dbReference>
<feature type="binding site" evidence="5">
    <location>
        <begin position="151"/>
        <end position="158"/>
    </location>
    <ligand>
        <name>ADP</name>
        <dbReference type="ChEBI" id="CHEBI:456216"/>
    </ligand>
</feature>
<dbReference type="GO" id="GO:0043531">
    <property type="term" value="F:ADP binding"/>
    <property type="evidence" value="ECO:0007669"/>
    <property type="project" value="UniProtKB-UniRule"/>
</dbReference>
<evidence type="ECO:0000256" key="2">
    <source>
        <dbReference type="ARBA" id="ARBA00022679"/>
    </source>
</evidence>
<dbReference type="Pfam" id="PF03618">
    <property type="entry name" value="Kinase-PPPase"/>
    <property type="match status" value="1"/>
</dbReference>
<dbReference type="EMBL" id="JPVP01000060">
    <property type="protein sequence ID" value="KGR81513.1"/>
    <property type="molecule type" value="Genomic_DNA"/>
</dbReference>
<dbReference type="AlphaFoldDB" id="A0A0A3IFB2"/>
<dbReference type="RefSeq" id="WP_036157857.1">
    <property type="nucleotide sequence ID" value="NZ_AVCX01000001.1"/>
</dbReference>
<comment type="catalytic activity">
    <reaction evidence="5">
        <text>N(tele)-phospho-L-histidyl/L-threonyl-[pyruvate, phosphate dikinase] + ADP = N(tele)-phospho-L-histidyl/O-phospho-L-threonyl-[pyruvate, phosphate dikinase] + AMP + H(+)</text>
        <dbReference type="Rhea" id="RHEA:43692"/>
        <dbReference type="Rhea" id="RHEA-COMP:10650"/>
        <dbReference type="Rhea" id="RHEA-COMP:10651"/>
        <dbReference type="ChEBI" id="CHEBI:15378"/>
        <dbReference type="ChEBI" id="CHEBI:30013"/>
        <dbReference type="ChEBI" id="CHEBI:61977"/>
        <dbReference type="ChEBI" id="CHEBI:83586"/>
        <dbReference type="ChEBI" id="CHEBI:456215"/>
        <dbReference type="ChEBI" id="CHEBI:456216"/>
        <dbReference type="EC" id="2.7.11.32"/>
    </reaction>
</comment>
<dbReference type="OrthoDB" id="9782201at2"/>
<dbReference type="GO" id="GO:0016776">
    <property type="term" value="F:phosphotransferase activity, phosphate group as acceptor"/>
    <property type="evidence" value="ECO:0007669"/>
    <property type="project" value="UniProtKB-UniRule"/>
</dbReference>
<gene>
    <name evidence="6" type="ORF">CD32_19340</name>
</gene>
<keyword evidence="7" id="KW-1185">Reference proteome</keyword>
<dbReference type="STRING" id="1220589.CD32_19340"/>